<evidence type="ECO:0000256" key="1">
    <source>
        <dbReference type="ARBA" id="ARBA00004651"/>
    </source>
</evidence>
<evidence type="ECO:0000256" key="3">
    <source>
        <dbReference type="ARBA" id="ARBA00022692"/>
    </source>
</evidence>
<organism evidence="7 9">
    <name type="scientific">Rubrobacter radiotolerans</name>
    <name type="common">Arthrobacter radiotolerans</name>
    <dbReference type="NCBI Taxonomy" id="42256"/>
    <lineage>
        <taxon>Bacteria</taxon>
        <taxon>Bacillati</taxon>
        <taxon>Actinomycetota</taxon>
        <taxon>Rubrobacteria</taxon>
        <taxon>Rubrobacterales</taxon>
        <taxon>Rubrobacteraceae</taxon>
        <taxon>Rubrobacter</taxon>
    </lineage>
</organism>
<feature type="transmembrane region" description="Helical" evidence="6">
    <location>
        <begin position="42"/>
        <end position="62"/>
    </location>
</feature>
<dbReference type="PANTHER" id="PTHR30250">
    <property type="entry name" value="PST FAMILY PREDICTED COLANIC ACID TRANSPORTER"/>
    <property type="match status" value="1"/>
</dbReference>
<evidence type="ECO:0000256" key="6">
    <source>
        <dbReference type="SAM" id="Phobius"/>
    </source>
</evidence>
<keyword evidence="9" id="KW-1185">Reference proteome</keyword>
<keyword evidence="5 6" id="KW-0472">Membrane</keyword>
<dbReference type="Proteomes" id="UP000025229">
    <property type="component" value="Chromosome"/>
</dbReference>
<evidence type="ECO:0000313" key="9">
    <source>
        <dbReference type="Proteomes" id="UP000025229"/>
    </source>
</evidence>
<dbReference type="InterPro" id="IPR050833">
    <property type="entry name" value="Poly_Biosynth_Transport"/>
</dbReference>
<proteinExistence type="predicted"/>
<feature type="transmembrane region" description="Helical" evidence="6">
    <location>
        <begin position="169"/>
        <end position="188"/>
    </location>
</feature>
<evidence type="ECO:0000256" key="5">
    <source>
        <dbReference type="ARBA" id="ARBA00023136"/>
    </source>
</evidence>
<dbReference type="RefSeq" id="WP_038682009.1">
    <property type="nucleotide sequence ID" value="NZ_CP007514.1"/>
</dbReference>
<evidence type="ECO:0000256" key="4">
    <source>
        <dbReference type="ARBA" id="ARBA00022989"/>
    </source>
</evidence>
<evidence type="ECO:0000313" key="7">
    <source>
        <dbReference type="EMBL" id="AHY47006.1"/>
    </source>
</evidence>
<feature type="transmembrane region" description="Helical" evidence="6">
    <location>
        <begin position="208"/>
        <end position="227"/>
    </location>
</feature>
<reference evidence="8" key="2">
    <citation type="submission" date="2023-11" db="EMBL/GenBank/DDBJ databases">
        <title>MicrobeMod: A computational toolkit for identifying prokaryotic methylation and restriction-modification with nanopore sequencing.</title>
        <authorList>
            <person name="Crits-Christoph A."/>
            <person name="Kang S.C."/>
            <person name="Lee H."/>
            <person name="Ostrov N."/>
        </authorList>
    </citation>
    <scope>NUCLEOTIDE SEQUENCE</scope>
    <source>
        <strain evidence="8">ATCC 51242</strain>
    </source>
</reference>
<dbReference type="Proteomes" id="UP001281130">
    <property type="component" value="Unassembled WGS sequence"/>
</dbReference>
<evidence type="ECO:0000256" key="2">
    <source>
        <dbReference type="ARBA" id="ARBA00022475"/>
    </source>
</evidence>
<dbReference type="HOGENOM" id="CLU_032713_2_0_11"/>
<dbReference type="KEGG" id="rrd:RradSPS_1723"/>
<name>A0A023X482_RUBRA</name>
<reference evidence="7 9" key="1">
    <citation type="submission" date="2014-03" db="EMBL/GenBank/DDBJ databases">
        <title>Complete genome sequence of the Radio-Resistant Rubrobacter radiotolerans RSPS-4.</title>
        <authorList>
            <person name="Egas C.C."/>
            <person name="Barroso C.C."/>
            <person name="Froufe H.J.C."/>
            <person name="Pacheco J.J."/>
            <person name="Albuquerque L.L."/>
            <person name="da Costa M.M.S."/>
        </authorList>
    </citation>
    <scope>NUCLEOTIDE SEQUENCE [LARGE SCALE GENOMIC DNA]</scope>
    <source>
        <strain evidence="7 9">RSPS-4</strain>
    </source>
</reference>
<feature type="transmembrane region" description="Helical" evidence="6">
    <location>
        <begin position="331"/>
        <end position="350"/>
    </location>
</feature>
<dbReference type="STRING" id="42256.RradSPS_1723"/>
<gene>
    <name evidence="7" type="ORF">RradSPS_1723</name>
    <name evidence="8" type="ORF">SIL72_10280</name>
</gene>
<dbReference type="EMBL" id="JAWXXX010000001">
    <property type="protein sequence ID" value="MDX5894412.1"/>
    <property type="molecule type" value="Genomic_DNA"/>
</dbReference>
<evidence type="ECO:0000313" key="8">
    <source>
        <dbReference type="EMBL" id="MDX5894412.1"/>
    </source>
</evidence>
<feature type="transmembrane region" description="Helical" evidence="6">
    <location>
        <begin position="247"/>
        <end position="269"/>
    </location>
</feature>
<dbReference type="GO" id="GO:0005886">
    <property type="term" value="C:plasma membrane"/>
    <property type="evidence" value="ECO:0007669"/>
    <property type="project" value="UniProtKB-SubCell"/>
</dbReference>
<keyword evidence="3 6" id="KW-0812">Transmembrane</keyword>
<sequence length="426" mass="44528">MAAVRLPSLRKNFSWVFAGNLVYAATQWGMLTALAKLGTPQMVGQFGLGLAITAPIILFANLNLVAVQSTDARRRYVFGDYAALRLLTTTLALGVICAVALLGDYGPGTALVVALIGVAKAVESLSDVTYGLYMQRERMEFIARSMILRGLLSLLALALGVYLTGSVAWGVVGMCVVWLAVFLLHDALNVGRVLDEPQDRARPLFRPAVLASLAWLALPLGLVMTLVTLNSSIPRYFIQGYFGEAELGLFTAMSYIIVAGATFVNALGQAASPRLSRLYADGDLGAFRRLLAKACGLGAAIGAAGILAAIVAGPEILTVLYSDEYAARSEVFVILMVAAAFGYVASFLGYGMTAARYFRAQIPLFVGTVASVALACWLLVPGGGLAGAATALIVGGVVQIAGSLVALAHAMRSPGAGELGKEVDSP</sequence>
<protein>
    <submittedName>
        <fullName evidence="7">Membrane protein involved in the export of O-antigen and teichoic acid</fullName>
    </submittedName>
</protein>
<feature type="transmembrane region" description="Helical" evidence="6">
    <location>
        <begin position="83"/>
        <end position="103"/>
    </location>
</feature>
<feature type="transmembrane region" description="Helical" evidence="6">
    <location>
        <begin position="290"/>
        <end position="311"/>
    </location>
</feature>
<accession>A0A023X482</accession>
<dbReference type="PANTHER" id="PTHR30250:SF11">
    <property type="entry name" value="O-ANTIGEN TRANSPORTER-RELATED"/>
    <property type="match status" value="1"/>
</dbReference>
<dbReference type="EMBL" id="CP007514">
    <property type="protein sequence ID" value="AHY47006.1"/>
    <property type="molecule type" value="Genomic_DNA"/>
</dbReference>
<dbReference type="AlphaFoldDB" id="A0A023X482"/>
<feature type="transmembrane region" description="Helical" evidence="6">
    <location>
        <begin position="386"/>
        <end position="408"/>
    </location>
</feature>
<feature type="transmembrane region" description="Helical" evidence="6">
    <location>
        <begin position="146"/>
        <end position="163"/>
    </location>
</feature>
<comment type="subcellular location">
    <subcellularLocation>
        <location evidence="1">Cell membrane</location>
        <topology evidence="1">Multi-pass membrane protein</topology>
    </subcellularLocation>
</comment>
<keyword evidence="4 6" id="KW-1133">Transmembrane helix</keyword>
<feature type="transmembrane region" description="Helical" evidence="6">
    <location>
        <begin position="362"/>
        <end position="380"/>
    </location>
</feature>
<keyword evidence="2" id="KW-1003">Cell membrane</keyword>
<dbReference type="eggNOG" id="COG2244">
    <property type="taxonomic scope" value="Bacteria"/>
</dbReference>
<feature type="transmembrane region" description="Helical" evidence="6">
    <location>
        <begin position="109"/>
        <end position="134"/>
    </location>
</feature>
<feature type="transmembrane region" description="Helical" evidence="6">
    <location>
        <begin position="12"/>
        <end position="30"/>
    </location>
</feature>
<dbReference type="OrthoDB" id="3246647at2"/>
<dbReference type="PATRIC" id="fig|42256.3.peg.1746"/>